<keyword evidence="3" id="KW-1185">Reference proteome</keyword>
<feature type="compositionally biased region" description="Basic and acidic residues" evidence="1">
    <location>
        <begin position="36"/>
        <end position="54"/>
    </location>
</feature>
<feature type="non-terminal residue" evidence="2">
    <location>
        <position position="1"/>
    </location>
</feature>
<dbReference type="HOGENOM" id="CLU_2984522_0_0_1"/>
<reference evidence="2 3" key="1">
    <citation type="submission" date="2014-04" db="EMBL/GenBank/DDBJ databases">
        <authorList>
            <consortium name="DOE Joint Genome Institute"/>
            <person name="Kuo A."/>
            <person name="Kohler A."/>
            <person name="Nagy L.G."/>
            <person name="Floudas D."/>
            <person name="Copeland A."/>
            <person name="Barry K.W."/>
            <person name="Cichocki N."/>
            <person name="Veneault-Fourrey C."/>
            <person name="LaButti K."/>
            <person name="Lindquist E.A."/>
            <person name="Lipzen A."/>
            <person name="Lundell T."/>
            <person name="Morin E."/>
            <person name="Murat C."/>
            <person name="Sun H."/>
            <person name="Tunlid A."/>
            <person name="Henrissat B."/>
            <person name="Grigoriev I.V."/>
            <person name="Hibbett D.S."/>
            <person name="Martin F."/>
            <person name="Nordberg H.P."/>
            <person name="Cantor M.N."/>
            <person name="Hua S.X."/>
        </authorList>
    </citation>
    <scope>NUCLEOTIDE SEQUENCE [LARGE SCALE GENOMIC DNA]</scope>
    <source>
        <strain evidence="2 3">LaAM-08-1</strain>
    </source>
</reference>
<dbReference type="Proteomes" id="UP000054477">
    <property type="component" value="Unassembled WGS sequence"/>
</dbReference>
<sequence>RGSRVEAMGVFRPSTLPKPRPSLLHLQDLTSPLMESADKREANDVKNMRGKSEY</sequence>
<feature type="non-terminal residue" evidence="2">
    <location>
        <position position="54"/>
    </location>
</feature>
<proteinExistence type="predicted"/>
<dbReference type="OrthoDB" id="3105145at2759"/>
<organism evidence="2 3">
    <name type="scientific">Laccaria amethystina LaAM-08-1</name>
    <dbReference type="NCBI Taxonomy" id="1095629"/>
    <lineage>
        <taxon>Eukaryota</taxon>
        <taxon>Fungi</taxon>
        <taxon>Dikarya</taxon>
        <taxon>Basidiomycota</taxon>
        <taxon>Agaricomycotina</taxon>
        <taxon>Agaricomycetes</taxon>
        <taxon>Agaricomycetidae</taxon>
        <taxon>Agaricales</taxon>
        <taxon>Agaricineae</taxon>
        <taxon>Hydnangiaceae</taxon>
        <taxon>Laccaria</taxon>
    </lineage>
</organism>
<protein>
    <submittedName>
        <fullName evidence="2">Uncharacterized protein</fullName>
    </submittedName>
</protein>
<accession>A0A0C9Y7R7</accession>
<evidence type="ECO:0000313" key="3">
    <source>
        <dbReference type="Proteomes" id="UP000054477"/>
    </source>
</evidence>
<dbReference type="AlphaFoldDB" id="A0A0C9Y7R7"/>
<evidence type="ECO:0000313" key="2">
    <source>
        <dbReference type="EMBL" id="KIK06272.1"/>
    </source>
</evidence>
<feature type="region of interest" description="Disordered" evidence="1">
    <location>
        <begin position="1"/>
        <end position="54"/>
    </location>
</feature>
<name>A0A0C9Y7R7_9AGAR</name>
<dbReference type="EMBL" id="KN838554">
    <property type="protein sequence ID" value="KIK06272.1"/>
    <property type="molecule type" value="Genomic_DNA"/>
</dbReference>
<reference evidence="3" key="2">
    <citation type="submission" date="2015-01" db="EMBL/GenBank/DDBJ databases">
        <title>Evolutionary Origins and Diversification of the Mycorrhizal Mutualists.</title>
        <authorList>
            <consortium name="DOE Joint Genome Institute"/>
            <consortium name="Mycorrhizal Genomics Consortium"/>
            <person name="Kohler A."/>
            <person name="Kuo A."/>
            <person name="Nagy L.G."/>
            <person name="Floudas D."/>
            <person name="Copeland A."/>
            <person name="Barry K.W."/>
            <person name="Cichocki N."/>
            <person name="Veneault-Fourrey C."/>
            <person name="LaButti K."/>
            <person name="Lindquist E.A."/>
            <person name="Lipzen A."/>
            <person name="Lundell T."/>
            <person name="Morin E."/>
            <person name="Murat C."/>
            <person name="Riley R."/>
            <person name="Ohm R."/>
            <person name="Sun H."/>
            <person name="Tunlid A."/>
            <person name="Henrissat B."/>
            <person name="Grigoriev I.V."/>
            <person name="Hibbett D.S."/>
            <person name="Martin F."/>
        </authorList>
    </citation>
    <scope>NUCLEOTIDE SEQUENCE [LARGE SCALE GENOMIC DNA]</scope>
    <source>
        <strain evidence="3">LaAM-08-1</strain>
    </source>
</reference>
<evidence type="ECO:0000256" key="1">
    <source>
        <dbReference type="SAM" id="MobiDB-lite"/>
    </source>
</evidence>
<gene>
    <name evidence="2" type="ORF">K443DRAFT_41230</name>
</gene>